<feature type="transmembrane region" description="Helical" evidence="2">
    <location>
        <begin position="648"/>
        <end position="671"/>
    </location>
</feature>
<dbReference type="OrthoDB" id="10062419at2759"/>
<keyword evidence="4" id="KW-1185">Reference proteome</keyword>
<comment type="caution">
    <text evidence="3">The sequence shown here is derived from an EMBL/GenBank/DDBJ whole genome shotgun (WGS) entry which is preliminary data.</text>
</comment>
<feature type="transmembrane region" description="Helical" evidence="2">
    <location>
        <begin position="683"/>
        <end position="708"/>
    </location>
</feature>
<feature type="transmembrane region" description="Helical" evidence="2">
    <location>
        <begin position="323"/>
        <end position="346"/>
    </location>
</feature>
<name>A0A9Q0YEM6_HOLLE</name>
<dbReference type="SUPFAM" id="SSF57184">
    <property type="entry name" value="Growth factor receptor domain"/>
    <property type="match status" value="1"/>
</dbReference>
<dbReference type="EMBL" id="JAIZAY010000022">
    <property type="protein sequence ID" value="KAJ8020394.1"/>
    <property type="molecule type" value="Genomic_DNA"/>
</dbReference>
<feature type="transmembrane region" description="Helical" evidence="2">
    <location>
        <begin position="428"/>
        <end position="457"/>
    </location>
</feature>
<dbReference type="AlphaFoldDB" id="A0A9Q0YEM6"/>
<gene>
    <name evidence="3" type="ORF">HOLleu_39976</name>
</gene>
<dbReference type="PANTHER" id="PTHR11319">
    <property type="entry name" value="G PROTEIN-COUPLED RECEPTOR-RELATED"/>
    <property type="match status" value="1"/>
</dbReference>
<keyword evidence="2" id="KW-1133">Transmembrane helix</keyword>
<dbReference type="InterPro" id="IPR009030">
    <property type="entry name" value="Growth_fac_rcpt_cys_sf"/>
</dbReference>
<evidence type="ECO:0000313" key="3">
    <source>
        <dbReference type="EMBL" id="KAJ8020394.1"/>
    </source>
</evidence>
<feature type="transmembrane region" description="Helical" evidence="2">
    <location>
        <begin position="541"/>
        <end position="560"/>
    </location>
</feature>
<feature type="transmembrane region" description="Helical" evidence="2">
    <location>
        <begin position="478"/>
        <end position="501"/>
    </location>
</feature>
<reference evidence="3" key="1">
    <citation type="submission" date="2021-10" db="EMBL/GenBank/DDBJ databases">
        <title>Tropical sea cucumber genome reveals ecological adaptation and Cuvierian tubules defense mechanism.</title>
        <authorList>
            <person name="Chen T."/>
        </authorList>
    </citation>
    <scope>NUCLEOTIDE SEQUENCE</scope>
    <source>
        <strain evidence="3">Nanhai2018</strain>
        <tissue evidence="3">Muscle</tissue>
    </source>
</reference>
<organism evidence="3 4">
    <name type="scientific">Holothuria leucospilota</name>
    <name type="common">Black long sea cucumber</name>
    <name type="synonym">Mertensiothuria leucospilota</name>
    <dbReference type="NCBI Taxonomy" id="206669"/>
    <lineage>
        <taxon>Eukaryota</taxon>
        <taxon>Metazoa</taxon>
        <taxon>Echinodermata</taxon>
        <taxon>Eleutherozoa</taxon>
        <taxon>Echinozoa</taxon>
        <taxon>Holothuroidea</taxon>
        <taxon>Aspidochirotacea</taxon>
        <taxon>Aspidochirotida</taxon>
        <taxon>Holothuriidae</taxon>
        <taxon>Holothuria</taxon>
    </lineage>
</organism>
<feature type="region of interest" description="Disordered" evidence="1">
    <location>
        <begin position="738"/>
        <end position="768"/>
    </location>
</feature>
<evidence type="ECO:0000256" key="2">
    <source>
        <dbReference type="SAM" id="Phobius"/>
    </source>
</evidence>
<dbReference type="PANTHER" id="PTHR11319:SF35">
    <property type="entry name" value="OUTER MEMBRANE PROTEIN PMPC-RELATED"/>
    <property type="match status" value="1"/>
</dbReference>
<feature type="transmembrane region" description="Helical" evidence="2">
    <location>
        <begin position="358"/>
        <end position="377"/>
    </location>
</feature>
<evidence type="ECO:0000313" key="4">
    <source>
        <dbReference type="Proteomes" id="UP001152320"/>
    </source>
</evidence>
<keyword evidence="2" id="KW-0812">Transmembrane</keyword>
<evidence type="ECO:0000256" key="1">
    <source>
        <dbReference type="SAM" id="MobiDB-lite"/>
    </source>
</evidence>
<dbReference type="Proteomes" id="UP001152320">
    <property type="component" value="Chromosome 22"/>
</dbReference>
<sequence length="768" mass="87577">MLSGLTVTKLYLFENSLSTLLGSLFDDQLGKSFLNLMQVQNNPLRNISKDFLSSLAEGGELIVSCDQLEIPKFQPDITVSCVPPTFVTRLKVFYGGHVSSLLERGFSCTEGPRLRYCSSCAVGTYGNKKQLTCVPCPRGGFYQDEVGQYQSNGGANGCKTCNSGTFVMSGGGNNPLSCQVCPEGTNKTKHAGYRACFCLDNYVRRDRFGKCELCPQAGLNCSNDFVTILSGYYWSWNITNFNLYKTYVENLLTINDSYDNESTSFRVPFPKVYECPQRHKCSNNASSIQLEATCEEGYRGWMCTECEEGYFPVSGFCQKCPSIWAFVAEMFVFIVVVAFFFTYVGYTYRRERNSTERSIVDIALARGKIVLAFYQIMGEFWDSLDVVNWPDVFRQVANWLNIVQFNLAVLVVKPCCFFPKINLSPYQMFVFGVSLPPVVVLLTTFVLLLSYSRLWYLKRSNIRFVRWNLKLKRLKERVLTMALMTLYITYPSTSNVIFTLYPSACETFDLDETKNTEKISLLRSNYSIKCDTDIHFKYKTAAYIASFYVVAFPCFLFCLLKKYLKSGATILTSSRQENPKWLRFLCENYKDEFWFWEIIELTRRVSQTFVIILFGWDSSLSVTVTLTLAVVFLTLHTSYAPMKDKFEHYLQVLASLWAIFLNMLVAAVPIPDAAVDSPRIEPVMTAILIGLNLSVLSLVIAKPVLWVFKLLKPWKVMSWIIELLPTINWRIKSATVSTPTNTSFSQYDDGPTDEEPFLHQPNNYHSLP</sequence>
<accession>A0A9Q0YEM6</accession>
<protein>
    <recommendedName>
        <fullName evidence="5">Tyrosine-protein kinase ephrin type A/B receptor-like domain-containing protein</fullName>
    </recommendedName>
</protein>
<keyword evidence="2" id="KW-0472">Membrane</keyword>
<evidence type="ECO:0008006" key="5">
    <source>
        <dbReference type="Google" id="ProtNLM"/>
    </source>
</evidence>
<proteinExistence type="predicted"/>